<dbReference type="EMBL" id="RCZH01000009">
    <property type="protein sequence ID" value="TPG38827.1"/>
    <property type="molecule type" value="Genomic_DNA"/>
</dbReference>
<sequence>MIGFLFIYWIWKAFTNLALEYGKNKWAYFFFGIASYYGGTILGGFLVGIVLGLIKGFEYVANENFDNAGWSILYVVLGGLACYGTHKLLENKLEKERESNNKEGIDNIGVTEEN</sequence>
<feature type="compositionally biased region" description="Basic and acidic residues" evidence="1">
    <location>
        <begin position="95"/>
        <end position="105"/>
    </location>
</feature>
<evidence type="ECO:0000313" key="3">
    <source>
        <dbReference type="EMBL" id="TPG38827.1"/>
    </source>
</evidence>
<feature type="transmembrane region" description="Helical" evidence="2">
    <location>
        <begin position="26"/>
        <end position="51"/>
    </location>
</feature>
<comment type="caution">
    <text evidence="3">The sequence shown here is derived from an EMBL/GenBank/DDBJ whole genome shotgun (WGS) entry which is preliminary data.</text>
</comment>
<gene>
    <name evidence="3" type="ORF">EAH81_15225</name>
</gene>
<reference evidence="3 4" key="1">
    <citation type="journal article" date="2019" name="Environ. Microbiol.">
        <title>Species interactions and distinct microbial communities in high Arctic permafrost affected cryosols are associated with the CH4 and CO2 gas fluxes.</title>
        <authorList>
            <person name="Altshuler I."/>
            <person name="Hamel J."/>
            <person name="Turney S."/>
            <person name="Magnuson E."/>
            <person name="Levesque R."/>
            <person name="Greer C."/>
            <person name="Whyte L.G."/>
        </authorList>
    </citation>
    <scope>NUCLEOTIDE SEQUENCE [LARGE SCALE GENOMIC DNA]</scope>
    <source>
        <strain evidence="3 4">42</strain>
    </source>
</reference>
<evidence type="ECO:0000256" key="1">
    <source>
        <dbReference type="SAM" id="MobiDB-lite"/>
    </source>
</evidence>
<keyword evidence="2" id="KW-0812">Transmembrane</keyword>
<keyword evidence="2" id="KW-0472">Membrane</keyword>
<feature type="region of interest" description="Disordered" evidence="1">
    <location>
        <begin position="95"/>
        <end position="114"/>
    </location>
</feature>
<accession>A0A502EMW6</accession>
<organism evidence="3 4">
    <name type="scientific">Flavobacterium pectinovorum</name>
    <dbReference type="NCBI Taxonomy" id="29533"/>
    <lineage>
        <taxon>Bacteria</taxon>
        <taxon>Pseudomonadati</taxon>
        <taxon>Bacteroidota</taxon>
        <taxon>Flavobacteriia</taxon>
        <taxon>Flavobacteriales</taxon>
        <taxon>Flavobacteriaceae</taxon>
        <taxon>Flavobacterium</taxon>
    </lineage>
</organism>
<evidence type="ECO:0000256" key="2">
    <source>
        <dbReference type="SAM" id="Phobius"/>
    </source>
</evidence>
<proteinExistence type="predicted"/>
<keyword evidence="2" id="KW-1133">Transmembrane helix</keyword>
<protein>
    <submittedName>
        <fullName evidence="3">Uncharacterized protein</fullName>
    </submittedName>
</protein>
<dbReference type="RefSeq" id="WP_140508488.1">
    <property type="nucleotide sequence ID" value="NZ_RCZH01000009.1"/>
</dbReference>
<dbReference type="OrthoDB" id="1449578at2"/>
<feature type="transmembrane region" description="Helical" evidence="2">
    <location>
        <begin position="71"/>
        <end position="89"/>
    </location>
</feature>
<evidence type="ECO:0000313" key="4">
    <source>
        <dbReference type="Proteomes" id="UP000319700"/>
    </source>
</evidence>
<dbReference type="AlphaFoldDB" id="A0A502EMW6"/>
<name>A0A502EMW6_9FLAO</name>
<dbReference type="Proteomes" id="UP000319700">
    <property type="component" value="Unassembled WGS sequence"/>
</dbReference>
<keyword evidence="4" id="KW-1185">Reference proteome</keyword>